<reference evidence="1" key="1">
    <citation type="journal article" date="2014" name="Nat. Commun.">
        <title>The tobacco genome sequence and its comparison with those of tomato and potato.</title>
        <authorList>
            <person name="Sierro N."/>
            <person name="Battey J.N."/>
            <person name="Ouadi S."/>
            <person name="Bakaher N."/>
            <person name="Bovet L."/>
            <person name="Willig A."/>
            <person name="Goepfert S."/>
            <person name="Peitsch M.C."/>
            <person name="Ivanov N.V."/>
        </authorList>
    </citation>
    <scope>NUCLEOTIDE SEQUENCE [LARGE SCALE GENOMIC DNA]</scope>
</reference>
<accession>A0AC58RPE1</accession>
<name>A0AC58RPE1_TOBAC</name>
<gene>
    <name evidence="2" type="primary">LOC142162173</name>
</gene>
<keyword evidence="1" id="KW-1185">Reference proteome</keyword>
<evidence type="ECO:0000313" key="2">
    <source>
        <dbReference type="RefSeq" id="XP_075074596.1"/>
    </source>
</evidence>
<proteinExistence type="predicted"/>
<reference evidence="2" key="2">
    <citation type="submission" date="2025-08" db="UniProtKB">
        <authorList>
            <consortium name="RefSeq"/>
        </authorList>
    </citation>
    <scope>IDENTIFICATION</scope>
    <source>
        <tissue evidence="2">Leaf</tissue>
    </source>
</reference>
<dbReference type="RefSeq" id="XP_075074596.1">
    <property type="nucleotide sequence ID" value="XM_075218495.1"/>
</dbReference>
<sequence>MELNQKLTTVEYDMSFREGNATTDEVLRDPSAYQRQVGKLLYLTMTRSDILFIVQVLSQFMHCPRTSHMETTSRVVRYMKQAPGLGLLMHIDDSKSLIAYCHSDWGPCVKTRRSVTGYLVKFRNALVSWKSKKQSIVSRSSTEAEFRSIASCSAEITWLIELYAELGVKVSLLVKPVKKPYEGVLKTEYVHTEDQLADLVTKSLGRAQHEYLLNQLGLKNVYQPSA</sequence>
<dbReference type="Proteomes" id="UP000790787">
    <property type="component" value="Chromosome 7"/>
</dbReference>
<protein>
    <submittedName>
        <fullName evidence="2">Secreted RxLR effector protein 161-like</fullName>
    </submittedName>
</protein>
<evidence type="ECO:0000313" key="1">
    <source>
        <dbReference type="Proteomes" id="UP000790787"/>
    </source>
</evidence>
<organism evidence="1 2">
    <name type="scientific">Nicotiana tabacum</name>
    <name type="common">Common tobacco</name>
    <dbReference type="NCBI Taxonomy" id="4097"/>
    <lineage>
        <taxon>Eukaryota</taxon>
        <taxon>Viridiplantae</taxon>
        <taxon>Streptophyta</taxon>
        <taxon>Embryophyta</taxon>
        <taxon>Tracheophyta</taxon>
        <taxon>Spermatophyta</taxon>
        <taxon>Magnoliopsida</taxon>
        <taxon>eudicotyledons</taxon>
        <taxon>Gunneridae</taxon>
        <taxon>Pentapetalae</taxon>
        <taxon>asterids</taxon>
        <taxon>lamiids</taxon>
        <taxon>Solanales</taxon>
        <taxon>Solanaceae</taxon>
        <taxon>Nicotianoideae</taxon>
        <taxon>Nicotianeae</taxon>
        <taxon>Nicotiana</taxon>
    </lineage>
</organism>